<dbReference type="InterPro" id="IPR016161">
    <property type="entry name" value="Ald_DH/histidinol_DH"/>
</dbReference>
<keyword evidence="3" id="KW-1185">Reference proteome</keyword>
<evidence type="ECO:0008006" key="4">
    <source>
        <dbReference type="Google" id="ProtNLM"/>
    </source>
</evidence>
<keyword evidence="1" id="KW-0812">Transmembrane</keyword>
<dbReference type="EMBL" id="JAWCUI010000026">
    <property type="protein sequence ID" value="KAL1895709.1"/>
    <property type="molecule type" value="Genomic_DNA"/>
</dbReference>
<protein>
    <recommendedName>
        <fullName evidence="4">Aldehyde dehydrogenase domain-containing protein</fullName>
    </recommendedName>
</protein>
<evidence type="ECO:0000313" key="2">
    <source>
        <dbReference type="EMBL" id="KAL1895709.1"/>
    </source>
</evidence>
<keyword evidence="1" id="KW-0472">Membrane</keyword>
<sequence>MATDLESAVATARAAWLSNVTVADSNLATRQLLGLSNLLLDHRDELVTTLVRVYGHSRDVWERELAIIQLDIVAHIKSLNAKGKTTGKKSSKQLSAASKVPKGVSLIISRSENPLRHALAPLAASIASRNAVVLAVLDDNEVIRLFKDKAAAYLDKFALHLVSLDRDEVPTLPPVDHVLICDETPEPWPTYLASTTPSTFVSTAAGYSLAIITEGPVRGPDVAHLVANARSGIRPFDGVDAVFVHHASFEAVTNVVSADNGSSVAPRDNKAPLGLTQITKTVLAWNPGQKDGQDLSLAEAIAVARQRSALLLVNSSSTEEIVDNINQLHNVAQLTVIGAPDDKVTADYIEQWTSSARFSTSSFPTATPLTGLYPWHTGLEQPNDTLFSSSLFSNTRLITHGRENALPDNVNVEKIRALYEKAIPVLEPEHPGGRIDFFVQVEYAFKTAAALVTVGGIAAVYFGVKHFRHSL</sequence>
<dbReference type="Proteomes" id="UP001583186">
    <property type="component" value="Unassembled WGS sequence"/>
</dbReference>
<feature type="transmembrane region" description="Helical" evidence="1">
    <location>
        <begin position="443"/>
        <end position="464"/>
    </location>
</feature>
<comment type="caution">
    <text evidence="2">The sequence shown here is derived from an EMBL/GenBank/DDBJ whole genome shotgun (WGS) entry which is preliminary data.</text>
</comment>
<organism evidence="2 3">
    <name type="scientific">Sporothrix stenoceras</name>
    <dbReference type="NCBI Taxonomy" id="5173"/>
    <lineage>
        <taxon>Eukaryota</taxon>
        <taxon>Fungi</taxon>
        <taxon>Dikarya</taxon>
        <taxon>Ascomycota</taxon>
        <taxon>Pezizomycotina</taxon>
        <taxon>Sordariomycetes</taxon>
        <taxon>Sordariomycetidae</taxon>
        <taxon>Ophiostomatales</taxon>
        <taxon>Ophiostomataceae</taxon>
        <taxon>Sporothrix</taxon>
    </lineage>
</organism>
<dbReference type="InterPro" id="IPR016162">
    <property type="entry name" value="Ald_DH_N"/>
</dbReference>
<dbReference type="SUPFAM" id="SSF53720">
    <property type="entry name" value="ALDH-like"/>
    <property type="match status" value="1"/>
</dbReference>
<keyword evidence="1" id="KW-1133">Transmembrane helix</keyword>
<name>A0ABR3Z623_9PEZI</name>
<evidence type="ECO:0000313" key="3">
    <source>
        <dbReference type="Proteomes" id="UP001583186"/>
    </source>
</evidence>
<gene>
    <name evidence="2" type="ORF">Sste5346_005181</name>
</gene>
<accession>A0ABR3Z623</accession>
<proteinExistence type="predicted"/>
<dbReference type="Gene3D" id="3.40.605.10">
    <property type="entry name" value="Aldehyde Dehydrogenase, Chain A, domain 1"/>
    <property type="match status" value="1"/>
</dbReference>
<evidence type="ECO:0000256" key="1">
    <source>
        <dbReference type="SAM" id="Phobius"/>
    </source>
</evidence>
<reference evidence="2 3" key="1">
    <citation type="journal article" date="2024" name="IMA Fungus">
        <title>IMA Genome - F19 : A genome assembly and annotation guide to empower mycologists, including annotated draft genome sequences of Ceratocystis pirilliformis, Diaporthe australafricana, Fusarium ophioides, Paecilomyces lecythidis, and Sporothrix stenoceras.</title>
        <authorList>
            <person name="Aylward J."/>
            <person name="Wilson A.M."/>
            <person name="Visagie C.M."/>
            <person name="Spraker J."/>
            <person name="Barnes I."/>
            <person name="Buitendag C."/>
            <person name="Ceriani C."/>
            <person name="Del Mar Angel L."/>
            <person name="du Plessis D."/>
            <person name="Fuchs T."/>
            <person name="Gasser K."/>
            <person name="Kramer D."/>
            <person name="Li W."/>
            <person name="Munsamy K."/>
            <person name="Piso A."/>
            <person name="Price J.L."/>
            <person name="Sonnekus B."/>
            <person name="Thomas C."/>
            <person name="van der Nest A."/>
            <person name="van Dijk A."/>
            <person name="van Heerden A."/>
            <person name="van Vuuren N."/>
            <person name="Yilmaz N."/>
            <person name="Duong T.A."/>
            <person name="van der Merwe N.A."/>
            <person name="Wingfield M.J."/>
            <person name="Wingfield B.D."/>
        </authorList>
    </citation>
    <scope>NUCLEOTIDE SEQUENCE [LARGE SCALE GENOMIC DNA]</scope>
    <source>
        <strain evidence="2 3">CMW 5346</strain>
    </source>
</reference>